<evidence type="ECO:0000256" key="1">
    <source>
        <dbReference type="SAM" id="MobiDB-lite"/>
    </source>
</evidence>
<gene>
    <name evidence="2" type="ORF">CRG98_002361</name>
</gene>
<reference evidence="2 3" key="1">
    <citation type="submission" date="2017-11" db="EMBL/GenBank/DDBJ databases">
        <title>De-novo sequencing of pomegranate (Punica granatum L.) genome.</title>
        <authorList>
            <person name="Akparov Z."/>
            <person name="Amiraslanov A."/>
            <person name="Hajiyeva S."/>
            <person name="Abbasov M."/>
            <person name="Kaur K."/>
            <person name="Hamwieh A."/>
            <person name="Solovyev V."/>
            <person name="Salamov A."/>
            <person name="Braich B."/>
            <person name="Kosarev P."/>
            <person name="Mahmoud A."/>
            <person name="Hajiyev E."/>
            <person name="Babayeva S."/>
            <person name="Izzatullayeva V."/>
            <person name="Mammadov A."/>
            <person name="Mammadov A."/>
            <person name="Sharifova S."/>
            <person name="Ojaghi J."/>
            <person name="Eynullazada K."/>
            <person name="Bayramov B."/>
            <person name="Abdulazimova A."/>
            <person name="Shahmuradov I."/>
        </authorList>
    </citation>
    <scope>NUCLEOTIDE SEQUENCE [LARGE SCALE GENOMIC DNA]</scope>
    <source>
        <strain evidence="3">cv. AG2017</strain>
        <tissue evidence="2">Leaf</tissue>
    </source>
</reference>
<evidence type="ECO:0000313" key="3">
    <source>
        <dbReference type="Proteomes" id="UP000233551"/>
    </source>
</evidence>
<organism evidence="2 3">
    <name type="scientific">Punica granatum</name>
    <name type="common">Pomegranate</name>
    <dbReference type="NCBI Taxonomy" id="22663"/>
    <lineage>
        <taxon>Eukaryota</taxon>
        <taxon>Viridiplantae</taxon>
        <taxon>Streptophyta</taxon>
        <taxon>Embryophyta</taxon>
        <taxon>Tracheophyta</taxon>
        <taxon>Spermatophyta</taxon>
        <taxon>Magnoliopsida</taxon>
        <taxon>eudicotyledons</taxon>
        <taxon>Gunneridae</taxon>
        <taxon>Pentapetalae</taxon>
        <taxon>rosids</taxon>
        <taxon>malvids</taxon>
        <taxon>Myrtales</taxon>
        <taxon>Lythraceae</taxon>
        <taxon>Punica</taxon>
    </lineage>
</organism>
<proteinExistence type="predicted"/>
<dbReference type="AlphaFoldDB" id="A0A2I0L9A4"/>
<keyword evidence="3" id="KW-1185">Reference proteome</keyword>
<protein>
    <submittedName>
        <fullName evidence="2">Uncharacterized protein</fullName>
    </submittedName>
</protein>
<evidence type="ECO:0000313" key="2">
    <source>
        <dbReference type="EMBL" id="PKI77240.1"/>
    </source>
</evidence>
<accession>A0A2I0L9A4</accession>
<comment type="caution">
    <text evidence="2">The sequence shown here is derived from an EMBL/GenBank/DDBJ whole genome shotgun (WGS) entry which is preliminary data.</text>
</comment>
<feature type="region of interest" description="Disordered" evidence="1">
    <location>
        <begin position="1"/>
        <end position="36"/>
    </location>
</feature>
<name>A0A2I0L9A4_PUNGR</name>
<sequence length="163" mass="17430">MSALLSQPSGDPWVGLRWTSGPSSWGGEHPAQRDIGSRGLAHPRLMSARRPSVDVAEFIARIVEPTVVAVHTTLDQVMAQEVALETVATMVVAKAVEEEAVVVEEGQATVALAQDMDPEVDMDMVVVGKEEVVEEGEEVVEVEAQAQEAVLGSGYESGQLMYT</sequence>
<dbReference type="Proteomes" id="UP000233551">
    <property type="component" value="Unassembled WGS sequence"/>
</dbReference>
<dbReference type="EMBL" id="PGOL01000099">
    <property type="protein sequence ID" value="PKI77240.1"/>
    <property type="molecule type" value="Genomic_DNA"/>
</dbReference>